<dbReference type="GeneID" id="30149178"/>
<dbReference type="PANTHER" id="PTHR14134">
    <property type="entry name" value="E3 UBIQUITIN-PROTEIN LIGASE RAD18"/>
    <property type="match status" value="1"/>
</dbReference>
<evidence type="ECO:0000313" key="25">
    <source>
        <dbReference type="EMBL" id="ODQ82215.1"/>
    </source>
</evidence>
<dbReference type="EMBL" id="KV454426">
    <property type="protein sequence ID" value="ODQ82215.1"/>
    <property type="molecule type" value="Genomic_DNA"/>
</dbReference>
<keyword evidence="9 20" id="KW-0227">DNA damage</keyword>
<keyword evidence="12" id="KW-0862">Zinc</keyword>
<keyword evidence="8" id="KW-0479">Metal-binding</keyword>
<feature type="region of interest" description="Disordered" evidence="21">
    <location>
        <begin position="168"/>
        <end position="212"/>
    </location>
</feature>
<evidence type="ECO:0000259" key="23">
    <source>
        <dbReference type="PROSITE" id="PS50800"/>
    </source>
</evidence>
<organism evidence="25 26">
    <name type="scientific">Babjeviella inositovora NRRL Y-12698</name>
    <dbReference type="NCBI Taxonomy" id="984486"/>
    <lineage>
        <taxon>Eukaryota</taxon>
        <taxon>Fungi</taxon>
        <taxon>Dikarya</taxon>
        <taxon>Ascomycota</taxon>
        <taxon>Saccharomycotina</taxon>
        <taxon>Pichiomycetes</taxon>
        <taxon>Serinales incertae sedis</taxon>
        <taxon>Babjeviella</taxon>
    </lineage>
</organism>
<evidence type="ECO:0000256" key="9">
    <source>
        <dbReference type="ARBA" id="ARBA00022763"/>
    </source>
</evidence>
<feature type="non-terminal residue" evidence="25">
    <location>
        <position position="357"/>
    </location>
</feature>
<dbReference type="GO" id="GO:0006513">
    <property type="term" value="P:protein monoubiquitination"/>
    <property type="evidence" value="ECO:0007669"/>
    <property type="project" value="InterPro"/>
</dbReference>
<dbReference type="InterPro" id="IPR039577">
    <property type="entry name" value="Rad18"/>
</dbReference>
<keyword evidence="14 20" id="KW-0234">DNA repair</keyword>
<keyword evidence="10 19" id="KW-0863">Zinc-finger</keyword>
<dbReference type="Pfam" id="PF02037">
    <property type="entry name" value="SAP"/>
    <property type="match status" value="1"/>
</dbReference>
<dbReference type="GO" id="GO:0008270">
    <property type="term" value="F:zinc ion binding"/>
    <property type="evidence" value="ECO:0007669"/>
    <property type="project" value="UniProtKB-KW"/>
</dbReference>
<dbReference type="PROSITE" id="PS00518">
    <property type="entry name" value="ZF_RING_1"/>
    <property type="match status" value="1"/>
</dbReference>
<dbReference type="GO" id="GO:0003697">
    <property type="term" value="F:single-stranded DNA binding"/>
    <property type="evidence" value="ECO:0007669"/>
    <property type="project" value="InterPro"/>
</dbReference>
<sequence length="357" mass="40884">MSDVTDFSDWASTQFPGLAELDSLLRCFICKDFLRAPVLTSCGHTFCSACVRKYIFDNAKCPLCQTEQYESGLKRSILLEEIVLCFLKQRPDLLQVLQKRIRPKADAHVYDNTSLIVEVKSDEITDDWKEQTSVAVPFRQEMVECPVCSSIMSAEDLQTEHIDYCLNGDTPPPKIQKRPRSSFFPKSATPTKSPPSVPSVSPPPTEPETTNSDFYFNEAEKHAQSSESRKLPKLNYMALNNLKLKEKLQSLGISAVGTRPQLEARYNEYYILFNSNLDSSHPASERELRHKLNQWEAQQTSNGNASSVLSMSRTSNARYMNIESKEFDKKGWNWKYSAEYRELIEQAKEHARRKRKV</sequence>
<evidence type="ECO:0000256" key="14">
    <source>
        <dbReference type="ARBA" id="ARBA00023204"/>
    </source>
</evidence>
<dbReference type="PROSITE" id="PS50089">
    <property type="entry name" value="ZF_RING_2"/>
    <property type="match status" value="1"/>
</dbReference>
<evidence type="ECO:0000256" key="16">
    <source>
        <dbReference type="ARBA" id="ARBA00031783"/>
    </source>
</evidence>
<dbReference type="Gene3D" id="3.30.160.60">
    <property type="entry name" value="Classic Zinc Finger"/>
    <property type="match status" value="1"/>
</dbReference>
<protein>
    <recommendedName>
        <fullName evidence="6">Postreplication repair E3 ubiquitin-protein ligase RAD18</fullName>
        <ecNumber evidence="5">2.3.2.27</ecNumber>
    </recommendedName>
    <alternativeName>
        <fullName evidence="17">Postreplication repair E3 ubiquitin-protein ligase rad18</fullName>
    </alternativeName>
    <alternativeName>
        <fullName evidence="16 18">RING-type E3 ubiquitin transferase RAD18</fullName>
    </alternativeName>
</protein>
<keyword evidence="11" id="KW-0833">Ubl conjugation pathway</keyword>
<dbReference type="InterPro" id="IPR003034">
    <property type="entry name" value="SAP_dom"/>
</dbReference>
<evidence type="ECO:0000256" key="19">
    <source>
        <dbReference type="PROSITE-ProRule" id="PRU00175"/>
    </source>
</evidence>
<dbReference type="UniPathway" id="UPA00143"/>
<evidence type="ECO:0000256" key="21">
    <source>
        <dbReference type="SAM" id="MobiDB-lite"/>
    </source>
</evidence>
<dbReference type="GO" id="GO:0005634">
    <property type="term" value="C:nucleus"/>
    <property type="evidence" value="ECO:0007669"/>
    <property type="project" value="UniProtKB-SubCell"/>
</dbReference>
<feature type="domain" description="RING-type" evidence="22">
    <location>
        <begin position="27"/>
        <end position="65"/>
    </location>
</feature>
<dbReference type="GO" id="GO:0097505">
    <property type="term" value="C:Rad6-Rad18 complex"/>
    <property type="evidence" value="ECO:0007669"/>
    <property type="project" value="TreeGrafter"/>
</dbReference>
<comment type="pathway">
    <text evidence="3">Protein modification; protein ubiquitination.</text>
</comment>
<keyword evidence="7" id="KW-0808">Transferase</keyword>
<keyword evidence="26" id="KW-1185">Reference proteome</keyword>
<feature type="compositionally biased region" description="Pro residues" evidence="21">
    <location>
        <begin position="192"/>
        <end position="206"/>
    </location>
</feature>
<dbReference type="FunFam" id="3.30.40.10:FF:000172">
    <property type="entry name" value="E3 ubiquitin-protein ligase RAD18"/>
    <property type="match status" value="1"/>
</dbReference>
<dbReference type="PROSITE" id="PS50800">
    <property type="entry name" value="SAP"/>
    <property type="match status" value="1"/>
</dbReference>
<dbReference type="OrthoDB" id="9049620at2759"/>
<reference evidence="26" key="1">
    <citation type="submission" date="2016-05" db="EMBL/GenBank/DDBJ databases">
        <title>Comparative genomics of biotechnologically important yeasts.</title>
        <authorList>
            <consortium name="DOE Joint Genome Institute"/>
            <person name="Riley R."/>
            <person name="Haridas S."/>
            <person name="Wolfe K.H."/>
            <person name="Lopes M.R."/>
            <person name="Hittinger C.T."/>
            <person name="Goker M."/>
            <person name="Salamov A."/>
            <person name="Wisecaver J."/>
            <person name="Long T.M."/>
            <person name="Aerts A.L."/>
            <person name="Barry K."/>
            <person name="Choi C."/>
            <person name="Clum A."/>
            <person name="Coughlan A.Y."/>
            <person name="Deshpande S."/>
            <person name="Douglass A.P."/>
            <person name="Hanson S.J."/>
            <person name="Klenk H.-P."/>
            <person name="Labutti K."/>
            <person name="Lapidus A."/>
            <person name="Lindquist E."/>
            <person name="Lipzen A."/>
            <person name="Meier-Kolthoff J.P."/>
            <person name="Ohm R.A."/>
            <person name="Otillar R.P."/>
            <person name="Pangilinan J."/>
            <person name="Peng Y."/>
            <person name="Rokas A."/>
            <person name="Rosa C.A."/>
            <person name="Scheuner C."/>
            <person name="Sibirny A.A."/>
            <person name="Slot J.C."/>
            <person name="Stielow J.B."/>
            <person name="Sun H."/>
            <person name="Kurtzman C.P."/>
            <person name="Blackwell M."/>
            <person name="Grigoriev I.V."/>
            <person name="Jeffries T.W."/>
        </authorList>
    </citation>
    <scope>NUCLEOTIDE SEQUENCE [LARGE SCALE GENOMIC DNA]</scope>
    <source>
        <strain evidence="26">NRRL Y-12698</strain>
    </source>
</reference>
<evidence type="ECO:0000256" key="12">
    <source>
        <dbReference type="ARBA" id="ARBA00022833"/>
    </source>
</evidence>
<feature type="domain" description="UBZ4-type" evidence="24">
    <location>
        <begin position="142"/>
        <end position="170"/>
    </location>
</feature>
<dbReference type="SMART" id="SM00184">
    <property type="entry name" value="RING"/>
    <property type="match status" value="1"/>
</dbReference>
<evidence type="ECO:0000256" key="4">
    <source>
        <dbReference type="ARBA" id="ARBA00009506"/>
    </source>
</evidence>
<feature type="domain" description="SAP" evidence="23">
    <location>
        <begin position="236"/>
        <end position="270"/>
    </location>
</feature>
<dbReference type="GO" id="GO:0006281">
    <property type="term" value="P:DNA repair"/>
    <property type="evidence" value="ECO:0007669"/>
    <property type="project" value="UniProtKB-KW"/>
</dbReference>
<evidence type="ECO:0000256" key="15">
    <source>
        <dbReference type="ARBA" id="ARBA00023242"/>
    </source>
</evidence>
<evidence type="ECO:0000313" key="26">
    <source>
        <dbReference type="Proteomes" id="UP000094336"/>
    </source>
</evidence>
<dbReference type="GO" id="GO:0061630">
    <property type="term" value="F:ubiquitin protein ligase activity"/>
    <property type="evidence" value="ECO:0007669"/>
    <property type="project" value="UniProtKB-EC"/>
</dbReference>
<dbReference type="Gene3D" id="3.30.40.10">
    <property type="entry name" value="Zinc/RING finger domain, C3HC4 (zinc finger)"/>
    <property type="match status" value="1"/>
</dbReference>
<proteinExistence type="inferred from homology"/>
<evidence type="ECO:0000256" key="6">
    <source>
        <dbReference type="ARBA" id="ARBA00015551"/>
    </source>
</evidence>
<gene>
    <name evidence="25" type="ORF">BABINDRAFT_24336</name>
</gene>
<dbReference type="AlphaFoldDB" id="A0A1E3QX04"/>
<evidence type="ECO:0000256" key="18">
    <source>
        <dbReference type="ARBA" id="ARBA00082369"/>
    </source>
</evidence>
<evidence type="ECO:0000256" key="7">
    <source>
        <dbReference type="ARBA" id="ARBA00022679"/>
    </source>
</evidence>
<keyword evidence="15" id="KW-0539">Nucleus</keyword>
<evidence type="ECO:0000256" key="2">
    <source>
        <dbReference type="ARBA" id="ARBA00004123"/>
    </source>
</evidence>
<dbReference type="InterPro" id="IPR013083">
    <property type="entry name" value="Znf_RING/FYVE/PHD"/>
</dbReference>
<evidence type="ECO:0000256" key="13">
    <source>
        <dbReference type="ARBA" id="ARBA00023125"/>
    </source>
</evidence>
<name>A0A1E3QX04_9ASCO</name>
<evidence type="ECO:0000256" key="5">
    <source>
        <dbReference type="ARBA" id="ARBA00012483"/>
    </source>
</evidence>
<dbReference type="RefSeq" id="XP_018987543.1">
    <property type="nucleotide sequence ID" value="XM_019131325.1"/>
</dbReference>
<dbReference type="SUPFAM" id="SSF57850">
    <property type="entry name" value="RING/U-box"/>
    <property type="match status" value="1"/>
</dbReference>
<evidence type="ECO:0000256" key="11">
    <source>
        <dbReference type="ARBA" id="ARBA00022786"/>
    </source>
</evidence>
<dbReference type="Proteomes" id="UP000094336">
    <property type="component" value="Unassembled WGS sequence"/>
</dbReference>
<dbReference type="InterPro" id="IPR017907">
    <property type="entry name" value="Znf_RING_CS"/>
</dbReference>
<dbReference type="InterPro" id="IPR001841">
    <property type="entry name" value="Znf_RING"/>
</dbReference>
<evidence type="ECO:0000256" key="17">
    <source>
        <dbReference type="ARBA" id="ARBA00074353"/>
    </source>
</evidence>
<dbReference type="Pfam" id="PF13923">
    <property type="entry name" value="zf-C3HC4_2"/>
    <property type="match status" value="1"/>
</dbReference>
<dbReference type="PROSITE" id="PS51908">
    <property type="entry name" value="ZF_UBZ4"/>
    <property type="match status" value="1"/>
</dbReference>
<evidence type="ECO:0000256" key="3">
    <source>
        <dbReference type="ARBA" id="ARBA00004906"/>
    </source>
</evidence>
<dbReference type="STRING" id="984486.A0A1E3QX04"/>
<dbReference type="PANTHER" id="PTHR14134:SF2">
    <property type="entry name" value="E3 UBIQUITIN-PROTEIN LIGASE RAD18"/>
    <property type="match status" value="1"/>
</dbReference>
<evidence type="ECO:0000256" key="20">
    <source>
        <dbReference type="PROSITE-ProRule" id="PRU01256"/>
    </source>
</evidence>
<comment type="subcellular location">
    <subcellularLocation>
        <location evidence="2">Nucleus</location>
    </subcellularLocation>
</comment>
<dbReference type="InterPro" id="IPR006642">
    <property type="entry name" value="Rad18_UBZ4"/>
</dbReference>
<comment type="catalytic activity">
    <reaction evidence="1">
        <text>S-ubiquitinyl-[E2 ubiquitin-conjugating enzyme]-L-cysteine + [acceptor protein]-L-lysine = [E2 ubiquitin-conjugating enzyme]-L-cysteine + N(6)-ubiquitinyl-[acceptor protein]-L-lysine.</text>
        <dbReference type="EC" id="2.3.2.27"/>
    </reaction>
</comment>
<evidence type="ECO:0000259" key="22">
    <source>
        <dbReference type="PROSITE" id="PS50089"/>
    </source>
</evidence>
<evidence type="ECO:0000256" key="8">
    <source>
        <dbReference type="ARBA" id="ARBA00022723"/>
    </source>
</evidence>
<dbReference type="SMART" id="SM00734">
    <property type="entry name" value="ZnF_Rad18"/>
    <property type="match status" value="1"/>
</dbReference>
<evidence type="ECO:0000256" key="1">
    <source>
        <dbReference type="ARBA" id="ARBA00000900"/>
    </source>
</evidence>
<dbReference type="EC" id="2.3.2.27" evidence="5"/>
<evidence type="ECO:0000256" key="10">
    <source>
        <dbReference type="ARBA" id="ARBA00022771"/>
    </source>
</evidence>
<evidence type="ECO:0000259" key="24">
    <source>
        <dbReference type="PROSITE" id="PS51908"/>
    </source>
</evidence>
<comment type="similarity">
    <text evidence="4">Belongs to the RAD18 family.</text>
</comment>
<dbReference type="GO" id="GO:0006301">
    <property type="term" value="P:DNA damage tolerance"/>
    <property type="evidence" value="ECO:0007669"/>
    <property type="project" value="InterPro"/>
</dbReference>
<keyword evidence="13" id="KW-0238">DNA-binding</keyword>
<accession>A0A1E3QX04</accession>